<evidence type="ECO:0008006" key="4">
    <source>
        <dbReference type="Google" id="ProtNLM"/>
    </source>
</evidence>
<evidence type="ECO:0000313" key="2">
    <source>
        <dbReference type="EMBL" id="KJZ11660.1"/>
    </source>
</evidence>
<proteinExistence type="predicted"/>
<gene>
    <name evidence="2" type="ORF">TW77_05355</name>
</gene>
<dbReference type="InterPro" id="IPR029063">
    <property type="entry name" value="SAM-dependent_MTases_sf"/>
</dbReference>
<dbReference type="AlphaFoldDB" id="A0A0F4QWL8"/>
<evidence type="ECO:0000313" key="3">
    <source>
        <dbReference type="Proteomes" id="UP000033452"/>
    </source>
</evidence>
<dbReference type="Pfam" id="PF13578">
    <property type="entry name" value="Methyltransf_24"/>
    <property type="match status" value="1"/>
</dbReference>
<dbReference type="EMBL" id="JXYA01000009">
    <property type="protein sequence ID" value="KJZ11660.1"/>
    <property type="molecule type" value="Genomic_DNA"/>
</dbReference>
<keyword evidence="3" id="KW-1185">Reference proteome</keyword>
<feature type="coiled-coil region" evidence="1">
    <location>
        <begin position="112"/>
        <end position="139"/>
    </location>
</feature>
<dbReference type="Gene3D" id="3.40.50.150">
    <property type="entry name" value="Vaccinia Virus protein VP39"/>
    <property type="match status" value="1"/>
</dbReference>
<organism evidence="2 3">
    <name type="scientific">Pseudoalteromonas rubra</name>
    <dbReference type="NCBI Taxonomy" id="43658"/>
    <lineage>
        <taxon>Bacteria</taxon>
        <taxon>Pseudomonadati</taxon>
        <taxon>Pseudomonadota</taxon>
        <taxon>Gammaproteobacteria</taxon>
        <taxon>Alteromonadales</taxon>
        <taxon>Pseudoalteromonadaceae</taxon>
        <taxon>Pseudoalteromonas</taxon>
    </lineage>
</organism>
<evidence type="ECO:0000256" key="1">
    <source>
        <dbReference type="SAM" id="Coils"/>
    </source>
</evidence>
<keyword evidence="1" id="KW-0175">Coiled coil</keyword>
<protein>
    <recommendedName>
        <fullName evidence="4">Class I SAM-dependent methyltransferase</fullName>
    </recommendedName>
</protein>
<name>A0A0F4QWL8_9GAMM</name>
<dbReference type="Proteomes" id="UP000033452">
    <property type="component" value="Unassembled WGS sequence"/>
</dbReference>
<dbReference type="SUPFAM" id="SSF53335">
    <property type="entry name" value="S-adenosyl-L-methionine-dependent methyltransferases"/>
    <property type="match status" value="1"/>
</dbReference>
<dbReference type="RefSeq" id="WP_046003934.1">
    <property type="nucleotide sequence ID" value="NZ_JXYA01000009.1"/>
</dbReference>
<sequence length="236" mass="26662">MSGKVIKIKPKVLIKMVEERVTGENIAGEFLMPPSYIGSLTLLESAMLLAFIKVIRPIKVFEFGTFMGHTSVFLARNIDENGVVYTLDIPCEDVDRKSFDSKAEEVDHMLRLQSVEEQAKCIEKERDEIKAKIVRLLCNSLTFSTSELTKQCGLIFVDGGHETEIIKSDTQKALEMLSEGGVLVWHDYNSDVFTDVTEFVDAYSVEHSIFHIAHTNMAFMWPGMEPELLALHDVNQ</sequence>
<dbReference type="PATRIC" id="fig|43658.5.peg.1116"/>
<dbReference type="OrthoDB" id="240750at2"/>
<comment type="caution">
    <text evidence="2">The sequence shown here is derived from an EMBL/GenBank/DDBJ whole genome shotgun (WGS) entry which is preliminary data.</text>
</comment>
<accession>A0A0F4QWL8</accession>
<reference evidence="2 3" key="1">
    <citation type="journal article" date="2015" name="BMC Genomics">
        <title>Genome mining reveals unlocked bioactive potential of marine Gram-negative bacteria.</title>
        <authorList>
            <person name="Machado H."/>
            <person name="Sonnenschein E.C."/>
            <person name="Melchiorsen J."/>
            <person name="Gram L."/>
        </authorList>
    </citation>
    <scope>NUCLEOTIDE SEQUENCE [LARGE SCALE GENOMIC DNA]</scope>
    <source>
        <strain evidence="2 3">S2471</strain>
    </source>
</reference>